<dbReference type="InterPro" id="IPR002759">
    <property type="entry name" value="Pop5/Rpp14/Rnp2-like"/>
</dbReference>
<sequence>MVRRKDRYLALEFVVAADQHLHSNWITPAKLLEVIRASLQENFGDFGSARHQSRLKVVFFNEQARTAVLRCNRDFSAFVRTSLVFVTSLGSIPVHINVFHVGGTIKSVQKRAIEFLFCWAKDASWRISEYFRALGEKGVGQAQALQKRQEKQQADVQADLRRALVAIEGITKD</sequence>
<dbReference type="GO" id="GO:0030681">
    <property type="term" value="C:multimeric ribonuclease P complex"/>
    <property type="evidence" value="ECO:0007669"/>
    <property type="project" value="TreeGrafter"/>
</dbReference>
<dbReference type="AlphaFoldDB" id="A0A0G4F599"/>
<gene>
    <name evidence="3" type="ORF">Cvel_150</name>
</gene>
<dbReference type="Pfam" id="PF01900">
    <property type="entry name" value="RNase_P_Rpp14"/>
    <property type="match status" value="1"/>
</dbReference>
<dbReference type="PhylomeDB" id="A0A0G4F599"/>
<dbReference type="InterPro" id="IPR038085">
    <property type="entry name" value="Rnp2-like_sf"/>
</dbReference>
<name>A0A0G4F599_9ALVE</name>
<reference evidence="3" key="1">
    <citation type="submission" date="2014-11" db="EMBL/GenBank/DDBJ databases">
        <authorList>
            <person name="Otto D Thomas"/>
            <person name="Naeem Raeece"/>
        </authorList>
    </citation>
    <scope>NUCLEOTIDE SEQUENCE</scope>
</reference>
<dbReference type="PANTHER" id="PTHR15441:SF2">
    <property type="entry name" value="RIBONUCLEASE P_MRP PROTEIN SUBUNIT POP5"/>
    <property type="match status" value="1"/>
</dbReference>
<comment type="similarity">
    <text evidence="1">Belongs to the eukaryotic/archaeal RNase P protein component 2 family.</text>
</comment>
<evidence type="ECO:0000313" key="3">
    <source>
        <dbReference type="EMBL" id="CEM06907.1"/>
    </source>
</evidence>
<dbReference type="Gene3D" id="3.30.70.3250">
    <property type="entry name" value="Ribonuclease P, Pop5 subunit"/>
    <property type="match status" value="1"/>
</dbReference>
<dbReference type="EMBL" id="CDMZ01000111">
    <property type="protein sequence ID" value="CEM06907.1"/>
    <property type="molecule type" value="Genomic_DNA"/>
</dbReference>
<dbReference type="PANTHER" id="PTHR15441">
    <property type="entry name" value="RIBONUCLEASE P PROTEIN SUBUNIT P14"/>
    <property type="match status" value="1"/>
</dbReference>
<proteinExistence type="inferred from homology"/>
<protein>
    <submittedName>
        <fullName evidence="3">Uncharacterized protein</fullName>
    </submittedName>
</protein>
<dbReference type="GO" id="GO:0033204">
    <property type="term" value="F:ribonuclease P RNA binding"/>
    <property type="evidence" value="ECO:0007669"/>
    <property type="project" value="TreeGrafter"/>
</dbReference>
<dbReference type="VEuPathDB" id="CryptoDB:Cvel_150"/>
<evidence type="ECO:0000256" key="2">
    <source>
        <dbReference type="ARBA" id="ARBA00022694"/>
    </source>
</evidence>
<evidence type="ECO:0000256" key="1">
    <source>
        <dbReference type="ARBA" id="ARBA00010800"/>
    </source>
</evidence>
<organism evidence="3">
    <name type="scientific">Chromera velia CCMP2878</name>
    <dbReference type="NCBI Taxonomy" id="1169474"/>
    <lineage>
        <taxon>Eukaryota</taxon>
        <taxon>Sar</taxon>
        <taxon>Alveolata</taxon>
        <taxon>Colpodellida</taxon>
        <taxon>Chromeraceae</taxon>
        <taxon>Chromera</taxon>
    </lineage>
</organism>
<dbReference type="GO" id="GO:0000172">
    <property type="term" value="C:ribonuclease MRP complex"/>
    <property type="evidence" value="ECO:0007669"/>
    <property type="project" value="TreeGrafter"/>
</dbReference>
<dbReference type="GO" id="GO:0001682">
    <property type="term" value="P:tRNA 5'-leader removal"/>
    <property type="evidence" value="ECO:0007669"/>
    <property type="project" value="InterPro"/>
</dbReference>
<dbReference type="GO" id="GO:0005730">
    <property type="term" value="C:nucleolus"/>
    <property type="evidence" value="ECO:0007669"/>
    <property type="project" value="TreeGrafter"/>
</dbReference>
<dbReference type="SUPFAM" id="SSF160350">
    <property type="entry name" value="Rnp2-like"/>
    <property type="match status" value="1"/>
</dbReference>
<accession>A0A0G4F599</accession>
<keyword evidence="2" id="KW-0819">tRNA processing</keyword>